<evidence type="ECO:0000313" key="3">
    <source>
        <dbReference type="Proteomes" id="UP001501455"/>
    </source>
</evidence>
<evidence type="ECO:0000256" key="1">
    <source>
        <dbReference type="SAM" id="MobiDB-lite"/>
    </source>
</evidence>
<gene>
    <name evidence="2" type="ORF">GCM10019016_017770</name>
</gene>
<protein>
    <submittedName>
        <fullName evidence="2">Uncharacterized protein</fullName>
    </submittedName>
</protein>
<proteinExistence type="predicted"/>
<feature type="region of interest" description="Disordered" evidence="1">
    <location>
        <begin position="69"/>
        <end position="90"/>
    </location>
</feature>
<sequence length="90" mass="9319">MRAGVAFRVPGAEADAASGRRERPDARPSRGDTRRTHCAGGGRDGERAARPARGASYGLVVVRGSITVSMQRPARRAPRPTGPGTGTIGP</sequence>
<evidence type="ECO:0000313" key="2">
    <source>
        <dbReference type="EMBL" id="GAA3494677.1"/>
    </source>
</evidence>
<feature type="compositionally biased region" description="Basic and acidic residues" evidence="1">
    <location>
        <begin position="18"/>
        <end position="35"/>
    </location>
</feature>
<keyword evidence="3" id="KW-1185">Reference proteome</keyword>
<name>A0ABP6THH5_9ACTN</name>
<feature type="region of interest" description="Disordered" evidence="1">
    <location>
        <begin position="1"/>
        <end position="52"/>
    </location>
</feature>
<comment type="caution">
    <text evidence="2">The sequence shown here is derived from an EMBL/GenBank/DDBJ whole genome shotgun (WGS) entry which is preliminary data.</text>
</comment>
<reference evidence="3" key="1">
    <citation type="journal article" date="2019" name="Int. J. Syst. Evol. Microbiol.">
        <title>The Global Catalogue of Microorganisms (GCM) 10K type strain sequencing project: providing services to taxonomists for standard genome sequencing and annotation.</title>
        <authorList>
            <consortium name="The Broad Institute Genomics Platform"/>
            <consortium name="The Broad Institute Genome Sequencing Center for Infectious Disease"/>
            <person name="Wu L."/>
            <person name="Ma J."/>
        </authorList>
    </citation>
    <scope>NUCLEOTIDE SEQUENCE [LARGE SCALE GENOMIC DNA]</scope>
    <source>
        <strain evidence="3">JCM 4816</strain>
    </source>
</reference>
<dbReference type="EMBL" id="BAAAXF010000018">
    <property type="protein sequence ID" value="GAA3494677.1"/>
    <property type="molecule type" value="Genomic_DNA"/>
</dbReference>
<dbReference type="Proteomes" id="UP001501455">
    <property type="component" value="Unassembled WGS sequence"/>
</dbReference>
<organism evidence="2 3">
    <name type="scientific">Streptomyces prasinosporus</name>
    <dbReference type="NCBI Taxonomy" id="68256"/>
    <lineage>
        <taxon>Bacteria</taxon>
        <taxon>Bacillati</taxon>
        <taxon>Actinomycetota</taxon>
        <taxon>Actinomycetes</taxon>
        <taxon>Kitasatosporales</taxon>
        <taxon>Streptomycetaceae</taxon>
        <taxon>Streptomyces</taxon>
        <taxon>Streptomyces albogriseolus group</taxon>
    </lineage>
</organism>
<accession>A0ABP6THH5</accession>